<evidence type="ECO:0000313" key="3">
    <source>
        <dbReference type="EMBL" id="CAF3470688.1"/>
    </source>
</evidence>
<sequence length="665" mass="74143">MDDPSLLPFLNNNGNGHHYSINNIDDEIEHEEDELEDDDDDNDEEEGEENHEEEEEEDVLQSYDPIRPYPDDEIDEDEIEEDDIDDEENQDEQEIVIPQPPPAPQQHSIQSERGGRRKGVPRRLQLSPHIAKSSAPQQRLLPLSSSKSSSIVHHHHDQPILTSDQEDINEIADDFNNENHIDEYYHNKQQNCIQLDLLPKHLIDNNHNDYDENNNNYHEEDNILEIVDDLLADIVTNIVQNIRQQRQKNFKPHVHLIKTNGYSNHKPSTNGLSKSTHKREQKLTNGKHHMSDSIHTNSIKSSKSQSQQSLSSSKLSDSSALFNEFTKMMHLNSQQQLVKQKHSLSSSSFSSPPSAKRQKTSETLSSSSSSQPTTPLSLQQQQHQQLLWQMTQQLMMSTQANDTDTSSLLKQQLLGLTPPGTVTKRVGRPPKQHSQPQIMRSSTNMIPPTNTSTFERGNFAPRRRGRPPKYVTERGAMPGLSSHDLDPSSYDQLFAAIENSVTGNSSRTSSAAFQSALASMLGHQAGLSMPSSVPSSVPAIRNGVPASMVKQSAGHTRHSLPASSHATKLSHAIGGTGNGLDMPLMATKKRGPGRPPKSQLLLDSHQVLQATKRMNSSSSLSNNSSNNNNNNNNNNFAPTMVPSSPTSFNLNAAFVDMLQQQQHPH</sequence>
<name>A0A817KZ25_9BILA</name>
<feature type="compositionally biased region" description="Low complexity" evidence="1">
    <location>
        <begin position="334"/>
        <end position="354"/>
    </location>
</feature>
<feature type="compositionally biased region" description="Basic residues" evidence="1">
    <location>
        <begin position="275"/>
        <end position="288"/>
    </location>
</feature>
<feature type="region of interest" description="Disordered" evidence="1">
    <location>
        <begin position="612"/>
        <end position="644"/>
    </location>
</feature>
<dbReference type="GO" id="GO:0003677">
    <property type="term" value="F:DNA binding"/>
    <property type="evidence" value="ECO:0007669"/>
    <property type="project" value="InterPro"/>
</dbReference>
<comment type="caution">
    <text evidence="2">The sequence shown here is derived from an EMBL/GenBank/DDBJ whole genome shotgun (WGS) entry which is preliminary data.</text>
</comment>
<feature type="compositionally biased region" description="Low complexity" evidence="1">
    <location>
        <begin position="615"/>
        <end position="635"/>
    </location>
</feature>
<feature type="region of interest" description="Disordered" evidence="1">
    <location>
        <begin position="549"/>
        <end position="599"/>
    </location>
</feature>
<feature type="region of interest" description="Disordered" evidence="1">
    <location>
        <begin position="334"/>
        <end position="382"/>
    </location>
</feature>
<dbReference type="OrthoDB" id="10063933at2759"/>
<organism evidence="2 4">
    <name type="scientific">Rotaria socialis</name>
    <dbReference type="NCBI Taxonomy" id="392032"/>
    <lineage>
        <taxon>Eukaryota</taxon>
        <taxon>Metazoa</taxon>
        <taxon>Spiralia</taxon>
        <taxon>Gnathifera</taxon>
        <taxon>Rotifera</taxon>
        <taxon>Eurotatoria</taxon>
        <taxon>Bdelloidea</taxon>
        <taxon>Philodinida</taxon>
        <taxon>Philodinidae</taxon>
        <taxon>Rotaria</taxon>
    </lineage>
</organism>
<evidence type="ECO:0000313" key="2">
    <source>
        <dbReference type="EMBL" id="CAF3004789.1"/>
    </source>
</evidence>
<evidence type="ECO:0000313" key="4">
    <source>
        <dbReference type="Proteomes" id="UP000663825"/>
    </source>
</evidence>
<feature type="compositionally biased region" description="Low complexity" evidence="1">
    <location>
        <begin position="133"/>
        <end position="150"/>
    </location>
</feature>
<feature type="compositionally biased region" description="Acidic residues" evidence="1">
    <location>
        <begin position="71"/>
        <end position="94"/>
    </location>
</feature>
<feature type="compositionally biased region" description="Low complexity" evidence="1">
    <location>
        <begin position="361"/>
        <end position="382"/>
    </location>
</feature>
<feature type="region of interest" description="Disordered" evidence="1">
    <location>
        <begin position="258"/>
        <end position="315"/>
    </location>
</feature>
<dbReference type="Proteomes" id="UP000663825">
    <property type="component" value="Unassembled WGS sequence"/>
</dbReference>
<dbReference type="Proteomes" id="UP000663872">
    <property type="component" value="Unassembled WGS sequence"/>
</dbReference>
<feature type="compositionally biased region" description="Acidic residues" evidence="1">
    <location>
        <begin position="24"/>
        <end position="59"/>
    </location>
</feature>
<feature type="compositionally biased region" description="Polar residues" evidence="1">
    <location>
        <begin position="432"/>
        <end position="455"/>
    </location>
</feature>
<feature type="compositionally biased region" description="Polar residues" evidence="1">
    <location>
        <begin position="260"/>
        <end position="274"/>
    </location>
</feature>
<dbReference type="AlphaFoldDB" id="A0A817KZ25"/>
<dbReference type="InterPro" id="IPR017956">
    <property type="entry name" value="AT_hook_DNA-bd_motif"/>
</dbReference>
<reference evidence="2" key="1">
    <citation type="submission" date="2021-02" db="EMBL/GenBank/DDBJ databases">
        <authorList>
            <person name="Nowell W R."/>
        </authorList>
    </citation>
    <scope>NUCLEOTIDE SEQUENCE</scope>
</reference>
<accession>A0A817KZ25</accession>
<dbReference type="EMBL" id="CAJNYT010002476">
    <property type="protein sequence ID" value="CAF3470688.1"/>
    <property type="molecule type" value="Genomic_DNA"/>
</dbReference>
<feature type="compositionally biased region" description="Low complexity" evidence="1">
    <location>
        <begin position="298"/>
        <end position="315"/>
    </location>
</feature>
<feature type="region of interest" description="Disordered" evidence="1">
    <location>
        <begin position="417"/>
        <end position="470"/>
    </location>
</feature>
<gene>
    <name evidence="3" type="ORF">GRG538_LOCUS15632</name>
    <name evidence="2" type="ORF">TIS948_LOCUS1648</name>
</gene>
<evidence type="ECO:0000256" key="1">
    <source>
        <dbReference type="SAM" id="MobiDB-lite"/>
    </source>
</evidence>
<protein>
    <submittedName>
        <fullName evidence="2">Uncharacterized protein</fullName>
    </submittedName>
</protein>
<dbReference type="SMART" id="SM00384">
    <property type="entry name" value="AT_hook"/>
    <property type="match status" value="3"/>
</dbReference>
<feature type="region of interest" description="Disordered" evidence="1">
    <location>
        <begin position="1"/>
        <end position="163"/>
    </location>
</feature>
<proteinExistence type="predicted"/>
<dbReference type="EMBL" id="CAJNXB010000048">
    <property type="protein sequence ID" value="CAF3004789.1"/>
    <property type="molecule type" value="Genomic_DNA"/>
</dbReference>